<keyword evidence="2" id="KW-1185">Reference proteome</keyword>
<dbReference type="Proteomes" id="UP000310200">
    <property type="component" value="Unassembled WGS sequence"/>
</dbReference>
<comment type="caution">
    <text evidence="1">The sequence shown here is derived from an EMBL/GenBank/DDBJ whole genome shotgun (WGS) entry which is preliminary data.</text>
</comment>
<protein>
    <recommendedName>
        <fullName evidence="3">THAP-type domain-containing protein</fullName>
    </recommendedName>
</protein>
<proteinExistence type="predicted"/>
<dbReference type="AlphaFoldDB" id="A0A4S2KTY3"/>
<accession>A0A4S2KTY3</accession>
<evidence type="ECO:0008006" key="3">
    <source>
        <dbReference type="Google" id="ProtNLM"/>
    </source>
</evidence>
<reference evidence="1 2" key="1">
    <citation type="journal article" date="2019" name="Philos. Trans. R. Soc. Lond., B, Biol. Sci.">
        <title>Ant behaviour and brain gene expression of defending hosts depend on the ecological success of the intruding social parasite.</title>
        <authorList>
            <person name="Kaur R."/>
            <person name="Stoldt M."/>
            <person name="Jongepier E."/>
            <person name="Feldmeyer B."/>
            <person name="Menzel F."/>
            <person name="Bornberg-Bauer E."/>
            <person name="Foitzik S."/>
        </authorList>
    </citation>
    <scope>NUCLEOTIDE SEQUENCE [LARGE SCALE GENOMIC DNA]</scope>
    <source>
        <tissue evidence="1">Whole body</tissue>
    </source>
</reference>
<evidence type="ECO:0000313" key="1">
    <source>
        <dbReference type="EMBL" id="TGZ51589.1"/>
    </source>
</evidence>
<sequence>MRKRICEVHFQLNCFEERMIKPRSKGIEPHVKRRLKKGSIPTEFLNLPNDRHKRLYPFEKSYDSNGVEPSQKLVRSGIPTYAELVGCTKNSIEKDAIPEPTPYTISDIITDPCAVNASTTEEHAPMEIIDSGQETLREADQKRKPENIKLFLALSPCESHIFNETEDEELAEEAALFLENSNFQASQEETEGENEGLDSDVVYNMSLC</sequence>
<name>A0A4S2KTY3_9HYME</name>
<evidence type="ECO:0000313" key="2">
    <source>
        <dbReference type="Proteomes" id="UP000310200"/>
    </source>
</evidence>
<dbReference type="EMBL" id="QBLH01001574">
    <property type="protein sequence ID" value="TGZ51589.1"/>
    <property type="molecule type" value="Genomic_DNA"/>
</dbReference>
<organism evidence="1 2">
    <name type="scientific">Temnothorax longispinosus</name>
    <dbReference type="NCBI Taxonomy" id="300112"/>
    <lineage>
        <taxon>Eukaryota</taxon>
        <taxon>Metazoa</taxon>
        <taxon>Ecdysozoa</taxon>
        <taxon>Arthropoda</taxon>
        <taxon>Hexapoda</taxon>
        <taxon>Insecta</taxon>
        <taxon>Pterygota</taxon>
        <taxon>Neoptera</taxon>
        <taxon>Endopterygota</taxon>
        <taxon>Hymenoptera</taxon>
        <taxon>Apocrita</taxon>
        <taxon>Aculeata</taxon>
        <taxon>Formicoidea</taxon>
        <taxon>Formicidae</taxon>
        <taxon>Myrmicinae</taxon>
        <taxon>Temnothorax</taxon>
    </lineage>
</organism>
<gene>
    <name evidence="1" type="ORF">DBV15_12431</name>
</gene>